<protein>
    <recommendedName>
        <fullName evidence="5">DUF3153 domain-containing protein</fullName>
    </recommendedName>
</protein>
<evidence type="ECO:0000256" key="1">
    <source>
        <dbReference type="SAM" id="Phobius"/>
    </source>
</evidence>
<sequence length="245" mass="26666">MNRYRMIPRHRWALALPIALGLLLSACAQGTVDVTVNRNGTADIRMDATIDESALNTIGQGDLPEQIAASLREQGLDAQAINQDGKAGLSASRTVELKGGPIPKMPAGITAEDRKEEGWFSTTHNLVVVADPPELIPRESSSLTGFIGSRLLGRFVESEFDFKFRLTLPIKPGANNADEVSANGRTLTWDLSATRENRVELSVTVPKIDRILYAASAVLLIVIAAVVFLLLRRKRRKQHLPPPAA</sequence>
<name>A0A4Y6V1V4_SACBS</name>
<keyword evidence="2" id="KW-0732">Signal</keyword>
<dbReference type="RefSeq" id="WP_141448769.1">
    <property type="nucleotide sequence ID" value="NZ_CP041217.1"/>
</dbReference>
<feature type="chain" id="PRO_5021371056" description="DUF3153 domain-containing protein" evidence="2">
    <location>
        <begin position="29"/>
        <end position="245"/>
    </location>
</feature>
<proteinExistence type="predicted"/>
<feature type="transmembrane region" description="Helical" evidence="1">
    <location>
        <begin position="211"/>
        <end position="231"/>
    </location>
</feature>
<accession>A0A4Y6V1V4</accession>
<dbReference type="PROSITE" id="PS51257">
    <property type="entry name" value="PROKAR_LIPOPROTEIN"/>
    <property type="match status" value="1"/>
</dbReference>
<evidence type="ECO:0008006" key="5">
    <source>
        <dbReference type="Google" id="ProtNLM"/>
    </source>
</evidence>
<keyword evidence="1" id="KW-0472">Membrane</keyword>
<evidence type="ECO:0000313" key="3">
    <source>
        <dbReference type="EMBL" id="QDH22225.1"/>
    </source>
</evidence>
<keyword evidence="4" id="KW-1185">Reference proteome</keyword>
<dbReference type="AlphaFoldDB" id="A0A4Y6V1V4"/>
<dbReference type="Proteomes" id="UP000316968">
    <property type="component" value="Chromosome"/>
</dbReference>
<keyword evidence="1" id="KW-1133">Transmembrane helix</keyword>
<feature type="signal peptide" evidence="2">
    <location>
        <begin position="1"/>
        <end position="28"/>
    </location>
</feature>
<dbReference type="KEGG" id="saca:FFV09_16070"/>
<dbReference type="OrthoDB" id="2988624at2"/>
<evidence type="ECO:0000256" key="2">
    <source>
        <dbReference type="SAM" id="SignalP"/>
    </source>
</evidence>
<organism evidence="3 4">
    <name type="scientific">Saccharibacillus brassicae</name>
    <dbReference type="NCBI Taxonomy" id="2583377"/>
    <lineage>
        <taxon>Bacteria</taxon>
        <taxon>Bacillati</taxon>
        <taxon>Bacillota</taxon>
        <taxon>Bacilli</taxon>
        <taxon>Bacillales</taxon>
        <taxon>Paenibacillaceae</taxon>
        <taxon>Saccharibacillus</taxon>
    </lineage>
</organism>
<gene>
    <name evidence="3" type="ORF">FFV09_16070</name>
</gene>
<evidence type="ECO:0000313" key="4">
    <source>
        <dbReference type="Proteomes" id="UP000316968"/>
    </source>
</evidence>
<dbReference type="EMBL" id="CP041217">
    <property type="protein sequence ID" value="QDH22225.1"/>
    <property type="molecule type" value="Genomic_DNA"/>
</dbReference>
<keyword evidence="1" id="KW-0812">Transmembrane</keyword>
<reference evidence="3 4" key="1">
    <citation type="submission" date="2019-06" db="EMBL/GenBank/DDBJ databases">
        <title>Saccharibacillus brassicae sp. nov., an endophytic bacterium isolated from Chinese cabbage seeds (Brassica pekinensis).</title>
        <authorList>
            <person name="Jiang L."/>
            <person name="Lee J."/>
            <person name="Kim S.W."/>
        </authorList>
    </citation>
    <scope>NUCLEOTIDE SEQUENCE [LARGE SCALE GENOMIC DNA]</scope>
    <source>
        <strain evidence="4">KCTC 43072 / ATSA2</strain>
    </source>
</reference>